<organism evidence="5">
    <name type="scientific">freshwater metagenome</name>
    <dbReference type="NCBI Taxonomy" id="449393"/>
    <lineage>
        <taxon>unclassified sequences</taxon>
        <taxon>metagenomes</taxon>
        <taxon>ecological metagenomes</taxon>
    </lineage>
</organism>
<evidence type="ECO:0000256" key="1">
    <source>
        <dbReference type="ARBA" id="ARBA00001933"/>
    </source>
</evidence>
<dbReference type="GO" id="GO:0004760">
    <property type="term" value="F:L-serine-pyruvate transaminase activity"/>
    <property type="evidence" value="ECO:0007669"/>
    <property type="project" value="TreeGrafter"/>
</dbReference>
<dbReference type="PIRSF" id="PIRSF000524">
    <property type="entry name" value="SPT"/>
    <property type="match status" value="1"/>
</dbReference>
<feature type="domain" description="Aminotransferase class V" evidence="4">
    <location>
        <begin position="29"/>
        <end position="335"/>
    </location>
</feature>
<accession>A0A6J7E808</accession>
<dbReference type="GO" id="GO:0005777">
    <property type="term" value="C:peroxisome"/>
    <property type="evidence" value="ECO:0007669"/>
    <property type="project" value="TreeGrafter"/>
</dbReference>
<sequence length="396" mass="41505">MSGQAPNPFNKKILATAGPTPLPPRVSSVMSEPVLYHRDPAFAAIYERVLNRLPEVFQTSNDVLLFASTGSGAMESAVSNLVQPGQKVLACATGKFGERWLQLLDAQGAETVRYEPGWGVRIDADEVDRLLTENPGCEVVFATLSETSTGVVHDVQAIAAVAKKHGALTVVDAVSGLGAAELRQDDWGIDVVVSGSQKALMAPPGIGLASVSAAALDRAESQPGGRYYFDWGRTAKAQRKSPPSSPFTAPVTIVSALDVALDMIHEEGIENVFARHALLAKATRAGVAALGLNLYGDPDERSNVVTALELPSDIDGGKVPKILRDQFGITANGGQDDLKGKILRIAHCGYFGAFDILTSLAGLELTLETLGHATQLGAGVGAAQRVFLDAGVSVTA</sequence>
<evidence type="ECO:0000256" key="3">
    <source>
        <dbReference type="ARBA" id="ARBA00022898"/>
    </source>
</evidence>
<reference evidence="5" key="1">
    <citation type="submission" date="2020-05" db="EMBL/GenBank/DDBJ databases">
        <authorList>
            <person name="Chiriac C."/>
            <person name="Salcher M."/>
            <person name="Ghai R."/>
            <person name="Kavagutti S V."/>
        </authorList>
    </citation>
    <scope>NUCLEOTIDE SEQUENCE</scope>
</reference>
<name>A0A6J7E808_9ZZZZ</name>
<evidence type="ECO:0000313" key="5">
    <source>
        <dbReference type="EMBL" id="CAB4877425.1"/>
    </source>
</evidence>
<protein>
    <submittedName>
        <fullName evidence="5">Unannotated protein</fullName>
    </submittedName>
</protein>
<evidence type="ECO:0000259" key="4">
    <source>
        <dbReference type="Pfam" id="PF00266"/>
    </source>
</evidence>
<dbReference type="InterPro" id="IPR000192">
    <property type="entry name" value="Aminotrans_V_dom"/>
</dbReference>
<dbReference type="Gene3D" id="3.90.1150.10">
    <property type="entry name" value="Aspartate Aminotransferase, domain 1"/>
    <property type="match status" value="1"/>
</dbReference>
<dbReference type="PANTHER" id="PTHR21152:SF40">
    <property type="entry name" value="ALANINE--GLYOXYLATE AMINOTRANSFERASE"/>
    <property type="match status" value="1"/>
</dbReference>
<gene>
    <name evidence="5" type="ORF">UFOPK3444_01103</name>
</gene>
<dbReference type="Pfam" id="PF00266">
    <property type="entry name" value="Aminotran_5"/>
    <property type="match status" value="1"/>
</dbReference>
<dbReference type="PANTHER" id="PTHR21152">
    <property type="entry name" value="AMINOTRANSFERASE CLASS V"/>
    <property type="match status" value="1"/>
</dbReference>
<dbReference type="InterPro" id="IPR015424">
    <property type="entry name" value="PyrdxlP-dep_Trfase"/>
</dbReference>
<comment type="similarity">
    <text evidence="2">Belongs to the class-V pyridoxal-phosphate-dependent aminotransferase family.</text>
</comment>
<dbReference type="EMBL" id="CAFBLU010000017">
    <property type="protein sequence ID" value="CAB4877425.1"/>
    <property type="molecule type" value="Genomic_DNA"/>
</dbReference>
<dbReference type="InterPro" id="IPR015422">
    <property type="entry name" value="PyrdxlP-dep_Trfase_small"/>
</dbReference>
<dbReference type="GO" id="GO:0008453">
    <property type="term" value="F:alanine-glyoxylate transaminase activity"/>
    <property type="evidence" value="ECO:0007669"/>
    <property type="project" value="TreeGrafter"/>
</dbReference>
<dbReference type="InterPro" id="IPR024169">
    <property type="entry name" value="SP_NH2Trfase/AEP_transaminase"/>
</dbReference>
<keyword evidence="3" id="KW-0663">Pyridoxal phosphate</keyword>
<dbReference type="GO" id="GO:0019265">
    <property type="term" value="P:glycine biosynthetic process, by transamination of glyoxylate"/>
    <property type="evidence" value="ECO:0007669"/>
    <property type="project" value="TreeGrafter"/>
</dbReference>
<dbReference type="SUPFAM" id="SSF53383">
    <property type="entry name" value="PLP-dependent transferases"/>
    <property type="match status" value="1"/>
</dbReference>
<dbReference type="InterPro" id="IPR020578">
    <property type="entry name" value="Aminotrans_V_PyrdxlP_BS"/>
</dbReference>
<proteinExistence type="inferred from homology"/>
<dbReference type="AlphaFoldDB" id="A0A6J7E808"/>
<dbReference type="PROSITE" id="PS00595">
    <property type="entry name" value="AA_TRANSFER_CLASS_5"/>
    <property type="match status" value="1"/>
</dbReference>
<dbReference type="InterPro" id="IPR015421">
    <property type="entry name" value="PyrdxlP-dep_Trfase_major"/>
</dbReference>
<evidence type="ECO:0000256" key="2">
    <source>
        <dbReference type="ARBA" id="ARBA00009236"/>
    </source>
</evidence>
<comment type="cofactor">
    <cofactor evidence="1">
        <name>pyridoxal 5'-phosphate</name>
        <dbReference type="ChEBI" id="CHEBI:597326"/>
    </cofactor>
</comment>
<dbReference type="Gene3D" id="3.40.640.10">
    <property type="entry name" value="Type I PLP-dependent aspartate aminotransferase-like (Major domain)"/>
    <property type="match status" value="1"/>
</dbReference>